<dbReference type="EMBL" id="BAAAQF010000007">
    <property type="protein sequence ID" value="GAA1676505.1"/>
    <property type="molecule type" value="Genomic_DNA"/>
</dbReference>
<protein>
    <submittedName>
        <fullName evidence="1">Uncharacterized protein</fullName>
    </submittedName>
</protein>
<comment type="caution">
    <text evidence="1">The sequence shown here is derived from an EMBL/GenBank/DDBJ whole genome shotgun (WGS) entry which is preliminary data.</text>
</comment>
<evidence type="ECO:0000313" key="2">
    <source>
        <dbReference type="Proteomes" id="UP001499851"/>
    </source>
</evidence>
<sequence>MRNNVHGDCGNVDCHPTYGGWFVNGALGTNTAAGQRLRHGPRSPVYRSPRTCSKRDATNGYWYFQSRRDGGHWKAMSF</sequence>
<organism evidence="1 2">
    <name type="scientific">Glycomyces endophyticus</name>
    <dbReference type="NCBI Taxonomy" id="480996"/>
    <lineage>
        <taxon>Bacteria</taxon>
        <taxon>Bacillati</taxon>
        <taxon>Actinomycetota</taxon>
        <taxon>Actinomycetes</taxon>
        <taxon>Glycomycetales</taxon>
        <taxon>Glycomycetaceae</taxon>
        <taxon>Glycomyces</taxon>
    </lineage>
</organism>
<keyword evidence="2" id="KW-1185">Reference proteome</keyword>
<reference evidence="2" key="1">
    <citation type="journal article" date="2019" name="Int. J. Syst. Evol. Microbiol.">
        <title>The Global Catalogue of Microorganisms (GCM) 10K type strain sequencing project: providing services to taxonomists for standard genome sequencing and annotation.</title>
        <authorList>
            <consortium name="The Broad Institute Genomics Platform"/>
            <consortium name="The Broad Institute Genome Sequencing Center for Infectious Disease"/>
            <person name="Wu L."/>
            <person name="Ma J."/>
        </authorList>
    </citation>
    <scope>NUCLEOTIDE SEQUENCE [LARGE SCALE GENOMIC DNA]</scope>
    <source>
        <strain evidence="2">JCM 16001</strain>
    </source>
</reference>
<gene>
    <name evidence="1" type="ORF">GCM10009830_23990</name>
</gene>
<dbReference type="Proteomes" id="UP001499851">
    <property type="component" value="Unassembled WGS sequence"/>
</dbReference>
<name>A0ABP4SRF2_9ACTN</name>
<accession>A0ABP4SRF2</accession>
<proteinExistence type="predicted"/>
<evidence type="ECO:0000313" key="1">
    <source>
        <dbReference type="EMBL" id="GAA1676505.1"/>
    </source>
</evidence>